<dbReference type="EMBL" id="BAABHA010000015">
    <property type="protein sequence ID" value="GAA4392213.1"/>
    <property type="molecule type" value="Genomic_DNA"/>
</dbReference>
<evidence type="ECO:0000313" key="3">
    <source>
        <dbReference type="Proteomes" id="UP001500454"/>
    </source>
</evidence>
<reference evidence="3" key="1">
    <citation type="journal article" date="2019" name="Int. J. Syst. Evol. Microbiol.">
        <title>The Global Catalogue of Microorganisms (GCM) 10K type strain sequencing project: providing services to taxonomists for standard genome sequencing and annotation.</title>
        <authorList>
            <consortium name="The Broad Institute Genomics Platform"/>
            <consortium name="The Broad Institute Genome Sequencing Center for Infectious Disease"/>
            <person name="Wu L."/>
            <person name="Ma J."/>
        </authorList>
    </citation>
    <scope>NUCLEOTIDE SEQUENCE [LARGE SCALE GENOMIC DNA]</scope>
    <source>
        <strain evidence="3">JCM 17924</strain>
    </source>
</reference>
<dbReference type="Proteomes" id="UP001500454">
    <property type="component" value="Unassembled WGS sequence"/>
</dbReference>
<feature type="transmembrane region" description="Helical" evidence="1">
    <location>
        <begin position="49"/>
        <end position="68"/>
    </location>
</feature>
<keyword evidence="1" id="KW-0812">Transmembrane</keyword>
<proteinExistence type="predicted"/>
<feature type="transmembrane region" description="Helical" evidence="1">
    <location>
        <begin position="23"/>
        <end position="43"/>
    </location>
</feature>
<organism evidence="2 3">
    <name type="scientific">Hymenobacter koreensis</name>
    <dbReference type="NCBI Taxonomy" id="1084523"/>
    <lineage>
        <taxon>Bacteria</taxon>
        <taxon>Pseudomonadati</taxon>
        <taxon>Bacteroidota</taxon>
        <taxon>Cytophagia</taxon>
        <taxon>Cytophagales</taxon>
        <taxon>Hymenobacteraceae</taxon>
        <taxon>Hymenobacter</taxon>
    </lineage>
</organism>
<name>A0ABP8JLB6_9BACT</name>
<protein>
    <submittedName>
        <fullName evidence="2">Uncharacterized protein</fullName>
    </submittedName>
</protein>
<accession>A0ABP8JLB6</accession>
<sequence>MPRLFKRHHNTARHVQAATKRDTLHLVIGALLIAGGIVAGLAVGGWLGLGLGAVVVVFGYYFLVLGIGGPDAWTEVFQEFFNM</sequence>
<gene>
    <name evidence="2" type="ORF">GCM10023186_42420</name>
</gene>
<keyword evidence="1" id="KW-1133">Transmembrane helix</keyword>
<keyword evidence="3" id="KW-1185">Reference proteome</keyword>
<comment type="caution">
    <text evidence="2">The sequence shown here is derived from an EMBL/GenBank/DDBJ whole genome shotgun (WGS) entry which is preliminary data.</text>
</comment>
<evidence type="ECO:0000256" key="1">
    <source>
        <dbReference type="SAM" id="Phobius"/>
    </source>
</evidence>
<evidence type="ECO:0000313" key="2">
    <source>
        <dbReference type="EMBL" id="GAA4392213.1"/>
    </source>
</evidence>
<keyword evidence="1" id="KW-0472">Membrane</keyword>